<evidence type="ECO:0000313" key="3">
    <source>
        <dbReference type="EMBL" id="KKM61473.1"/>
    </source>
</evidence>
<evidence type="ECO:0000256" key="1">
    <source>
        <dbReference type="SAM" id="MobiDB-lite"/>
    </source>
</evidence>
<feature type="region of interest" description="Disordered" evidence="1">
    <location>
        <begin position="514"/>
        <end position="557"/>
    </location>
</feature>
<accession>A0A0F9IW04</accession>
<proteinExistence type="predicted"/>
<dbReference type="Gene3D" id="2.130.10.10">
    <property type="entry name" value="YVTN repeat-like/Quinoprotein amine dehydrogenase"/>
    <property type="match status" value="1"/>
</dbReference>
<organism evidence="3">
    <name type="scientific">marine sediment metagenome</name>
    <dbReference type="NCBI Taxonomy" id="412755"/>
    <lineage>
        <taxon>unclassified sequences</taxon>
        <taxon>metagenomes</taxon>
        <taxon>ecological metagenomes</taxon>
    </lineage>
</organism>
<dbReference type="Pfam" id="PF13360">
    <property type="entry name" value="PQQ_2"/>
    <property type="match status" value="1"/>
</dbReference>
<feature type="compositionally biased region" description="Basic residues" evidence="1">
    <location>
        <begin position="528"/>
        <end position="537"/>
    </location>
</feature>
<dbReference type="AlphaFoldDB" id="A0A0F9IW04"/>
<dbReference type="EMBL" id="LAZR01011476">
    <property type="protein sequence ID" value="KKM61473.1"/>
    <property type="molecule type" value="Genomic_DNA"/>
</dbReference>
<feature type="domain" description="Pyrrolo-quinoline quinone repeat" evidence="2">
    <location>
        <begin position="325"/>
        <end position="454"/>
    </location>
</feature>
<gene>
    <name evidence="3" type="ORF">LCGC14_1531350</name>
</gene>
<comment type="caution">
    <text evidence="3">The sequence shown here is derived from an EMBL/GenBank/DDBJ whole genome shotgun (WGS) entry which is preliminary data.</text>
</comment>
<sequence length="557" mass="61420">MRDVVMALMLLAAAPAVAGGQASAPTVEGLPAKAGIHGGLCLLVGAEDTRAAEALAEETNLYVLVLQPDAKRAAAWGTKVGEGERRQRIGVAHRALDPKQYGTSLFNLVVLCDWPEVAPALPLAELHRILVPGGAAAIRRPPDALAAQAEKAGLKPFPGPKGWVLLRKPAGPADEFAPCDSLRWRAGSRWQRIMPHGFISVRFGDGKLVYREAMADPKGGYRFELTCRDAFNGRTLWKIEEPSFTDSEWKAYLRARMDLAVGNNGRVYTGLGKDLVCLDAETGKLLATLAKGARPGHIRIHKDRYLLAGGKILDLRTGKESGKYRGRRIVIAGDVVFATDQGRNVAAFRVPDGKLLWRVDALKDQPRGHPFKIFCSDTALHIRRGWPAASLSTMNVKTGKTLWTWPPAPRPKVRDVLTYVFGDKLLIAYKDETIEEPHDFSLMEVEAATGKVLRKRIYAPGTKWAGGCWAPRRAGDYLLYHHNLWFHTKTGRRTYLVMFRPKCEQGPLPANGMIYGFPGRKGRDQGHRRPGAPRHRVQSGPRRQGPADLRARPGHRS</sequence>
<protein>
    <recommendedName>
        <fullName evidence="2">Pyrrolo-quinoline quinone repeat domain-containing protein</fullName>
    </recommendedName>
</protein>
<dbReference type="InterPro" id="IPR011047">
    <property type="entry name" value="Quinoprotein_ADH-like_sf"/>
</dbReference>
<dbReference type="SUPFAM" id="SSF50998">
    <property type="entry name" value="Quinoprotein alcohol dehydrogenase-like"/>
    <property type="match status" value="1"/>
</dbReference>
<dbReference type="InterPro" id="IPR015943">
    <property type="entry name" value="WD40/YVTN_repeat-like_dom_sf"/>
</dbReference>
<dbReference type="InterPro" id="IPR002372">
    <property type="entry name" value="PQQ_rpt_dom"/>
</dbReference>
<evidence type="ECO:0000259" key="2">
    <source>
        <dbReference type="Pfam" id="PF13360"/>
    </source>
</evidence>
<reference evidence="3" key="1">
    <citation type="journal article" date="2015" name="Nature">
        <title>Complex archaea that bridge the gap between prokaryotes and eukaryotes.</title>
        <authorList>
            <person name="Spang A."/>
            <person name="Saw J.H."/>
            <person name="Jorgensen S.L."/>
            <person name="Zaremba-Niedzwiedzka K."/>
            <person name="Martijn J."/>
            <person name="Lind A.E."/>
            <person name="van Eijk R."/>
            <person name="Schleper C."/>
            <person name="Guy L."/>
            <person name="Ettema T.J."/>
        </authorList>
    </citation>
    <scope>NUCLEOTIDE SEQUENCE</scope>
</reference>
<name>A0A0F9IW04_9ZZZZ</name>